<evidence type="ECO:0008006" key="4">
    <source>
        <dbReference type="Google" id="ProtNLM"/>
    </source>
</evidence>
<feature type="chain" id="PRO_5035329239" description="Lipoprotein" evidence="1">
    <location>
        <begin position="26"/>
        <end position="207"/>
    </location>
</feature>
<keyword evidence="1" id="KW-0732">Signal</keyword>
<protein>
    <recommendedName>
        <fullName evidence="4">Lipoprotein</fullName>
    </recommendedName>
</protein>
<proteinExistence type="predicted"/>
<sequence>MPQNHSRLLSIAATLALTGVLTACAQETPTATPTLATQVSTSPSPAKAALDVPTCPELRNAAVRGLIDPYYAFGDEGAPLTEGMYSDKDGLVLALQQPCASGDLGSDIGAVTVGAIMNSVTGTTGRFWNVMLCTKATPRAKCMVHIAMNDRDPIESISFTGNKMTLVYLTRPDAAGSAVASVRRTAIYAAEGTVLKEQSHTDVPYTP</sequence>
<dbReference type="RefSeq" id="WP_203914699.1">
    <property type="nucleotide sequence ID" value="NZ_BONY01000114.1"/>
</dbReference>
<gene>
    <name evidence="2" type="ORF">Rhe02_90430</name>
</gene>
<dbReference type="Proteomes" id="UP000612899">
    <property type="component" value="Unassembled WGS sequence"/>
</dbReference>
<keyword evidence="3" id="KW-1185">Reference proteome</keyword>
<organism evidence="2 3">
    <name type="scientific">Rhizocola hellebori</name>
    <dbReference type="NCBI Taxonomy" id="1392758"/>
    <lineage>
        <taxon>Bacteria</taxon>
        <taxon>Bacillati</taxon>
        <taxon>Actinomycetota</taxon>
        <taxon>Actinomycetes</taxon>
        <taxon>Micromonosporales</taxon>
        <taxon>Micromonosporaceae</taxon>
        <taxon>Rhizocola</taxon>
    </lineage>
</organism>
<dbReference type="EMBL" id="BONY01000114">
    <property type="protein sequence ID" value="GIH10976.1"/>
    <property type="molecule type" value="Genomic_DNA"/>
</dbReference>
<evidence type="ECO:0000313" key="3">
    <source>
        <dbReference type="Proteomes" id="UP000612899"/>
    </source>
</evidence>
<name>A0A8J3VM96_9ACTN</name>
<comment type="caution">
    <text evidence="2">The sequence shown here is derived from an EMBL/GenBank/DDBJ whole genome shotgun (WGS) entry which is preliminary data.</text>
</comment>
<accession>A0A8J3VM96</accession>
<dbReference type="PROSITE" id="PS51257">
    <property type="entry name" value="PROKAR_LIPOPROTEIN"/>
    <property type="match status" value="1"/>
</dbReference>
<feature type="signal peptide" evidence="1">
    <location>
        <begin position="1"/>
        <end position="25"/>
    </location>
</feature>
<evidence type="ECO:0000313" key="2">
    <source>
        <dbReference type="EMBL" id="GIH10976.1"/>
    </source>
</evidence>
<dbReference type="AlphaFoldDB" id="A0A8J3VM96"/>
<evidence type="ECO:0000256" key="1">
    <source>
        <dbReference type="SAM" id="SignalP"/>
    </source>
</evidence>
<reference evidence="2" key="1">
    <citation type="submission" date="2021-01" db="EMBL/GenBank/DDBJ databases">
        <title>Whole genome shotgun sequence of Rhizocola hellebori NBRC 109834.</title>
        <authorList>
            <person name="Komaki H."/>
            <person name="Tamura T."/>
        </authorList>
    </citation>
    <scope>NUCLEOTIDE SEQUENCE</scope>
    <source>
        <strain evidence="2">NBRC 109834</strain>
    </source>
</reference>